<feature type="domain" description="FAD-binding" evidence="12">
    <location>
        <begin position="10"/>
        <end position="346"/>
    </location>
</feature>
<evidence type="ECO:0000256" key="8">
    <source>
        <dbReference type="ARBA" id="ARBA00023128"/>
    </source>
</evidence>
<dbReference type="HAMAP" id="MF_01971">
    <property type="entry name" value="Kynurenine_monooxygenase"/>
    <property type="match status" value="1"/>
</dbReference>
<accession>A0AAD4D6F3</accession>
<feature type="transmembrane region" description="Helical" evidence="11">
    <location>
        <begin position="441"/>
        <end position="462"/>
    </location>
</feature>
<evidence type="ECO:0000259" key="12">
    <source>
        <dbReference type="Pfam" id="PF01494"/>
    </source>
</evidence>
<comment type="pathway">
    <text evidence="10">Cofactor biosynthesis; NAD(+) biosynthesis; quinolinate from L-kynurenine: step 1/3.</text>
</comment>
<keyword evidence="3 10" id="KW-0662">Pyridine nucleotide biosynthesis</keyword>
<evidence type="ECO:0000313" key="13">
    <source>
        <dbReference type="EMBL" id="KAG0270250.1"/>
    </source>
</evidence>
<dbReference type="PANTHER" id="PTHR46028">
    <property type="entry name" value="KYNURENINE 3-MONOOXYGENASE"/>
    <property type="match status" value="1"/>
</dbReference>
<comment type="cofactor">
    <cofactor evidence="1 10">
        <name>FAD</name>
        <dbReference type="ChEBI" id="CHEBI:57692"/>
    </cofactor>
</comment>
<dbReference type="InterPro" id="IPR036188">
    <property type="entry name" value="FAD/NAD-bd_sf"/>
</dbReference>
<keyword evidence="11" id="KW-0812">Transmembrane</keyword>
<dbReference type="Proteomes" id="UP001194580">
    <property type="component" value="Unassembled WGS sequence"/>
</dbReference>
<evidence type="ECO:0000256" key="1">
    <source>
        <dbReference type="ARBA" id="ARBA00001974"/>
    </source>
</evidence>
<keyword evidence="10 11" id="KW-0472">Membrane</keyword>
<dbReference type="SUPFAM" id="SSF51905">
    <property type="entry name" value="FAD/NAD(P)-binding domain"/>
    <property type="match status" value="1"/>
</dbReference>
<proteinExistence type="inferred from homology"/>
<protein>
    <recommendedName>
        <fullName evidence="10">Kynurenine 3-monooxygenase</fullName>
        <ecNumber evidence="10">1.14.13.9</ecNumber>
    </recommendedName>
    <alternativeName>
        <fullName evidence="10">Biosynthesis of nicotinic acid protein 4</fullName>
    </alternativeName>
    <alternativeName>
        <fullName evidence="10">Kynurenine 3-hydroxylase</fullName>
    </alternativeName>
</protein>
<comment type="caution">
    <text evidence="13">The sequence shown here is derived from an EMBL/GenBank/DDBJ whole genome shotgun (WGS) entry which is preliminary data.</text>
</comment>
<dbReference type="EC" id="1.14.13.9" evidence="10"/>
<keyword evidence="8 10" id="KW-0496">Mitochondrion</keyword>
<dbReference type="GO" id="GO:0004502">
    <property type="term" value="F:kynurenine 3-monooxygenase activity"/>
    <property type="evidence" value="ECO:0007669"/>
    <property type="project" value="UniProtKB-UniRule"/>
</dbReference>
<dbReference type="EMBL" id="JAAAIL010001362">
    <property type="protein sequence ID" value="KAG0270250.1"/>
    <property type="molecule type" value="Genomic_DNA"/>
</dbReference>
<dbReference type="Gene3D" id="3.50.50.60">
    <property type="entry name" value="FAD/NAD(P)-binding domain"/>
    <property type="match status" value="1"/>
</dbReference>
<reference evidence="13" key="1">
    <citation type="journal article" date="2020" name="Fungal Divers.">
        <title>Resolving the Mortierellaceae phylogeny through synthesis of multi-gene phylogenetics and phylogenomics.</title>
        <authorList>
            <person name="Vandepol N."/>
            <person name="Liber J."/>
            <person name="Desiro A."/>
            <person name="Na H."/>
            <person name="Kennedy M."/>
            <person name="Barry K."/>
            <person name="Grigoriev I.V."/>
            <person name="Miller A.N."/>
            <person name="O'Donnell K."/>
            <person name="Stajich J.E."/>
            <person name="Bonito G."/>
        </authorList>
    </citation>
    <scope>NUCLEOTIDE SEQUENCE</scope>
    <source>
        <strain evidence="13">NRRL 28262</strain>
    </source>
</reference>
<keyword evidence="14" id="KW-1185">Reference proteome</keyword>
<dbReference type="FunFam" id="3.50.50.60:FF:000129">
    <property type="entry name" value="Kynurenine 3-monooxygenase"/>
    <property type="match status" value="1"/>
</dbReference>
<name>A0AAD4D6F3_9FUNG</name>
<comment type="function">
    <text evidence="10">Catalyzes the hydroxylation of L-kynurenine (L-Kyn) to form 3-hydroxy-L-kynurenine (L-3OHKyn). Required for synthesis of quinolinic acid.</text>
</comment>
<evidence type="ECO:0000256" key="10">
    <source>
        <dbReference type="HAMAP-Rule" id="MF_03018"/>
    </source>
</evidence>
<dbReference type="Pfam" id="PF01494">
    <property type="entry name" value="FAD_binding_3"/>
    <property type="match status" value="1"/>
</dbReference>
<dbReference type="InterPro" id="IPR002938">
    <property type="entry name" value="FAD-bd"/>
</dbReference>
<keyword evidence="4 10" id="KW-0274">FAD</keyword>
<evidence type="ECO:0000256" key="2">
    <source>
        <dbReference type="ARBA" id="ARBA00022630"/>
    </source>
</evidence>
<dbReference type="GO" id="GO:0019805">
    <property type="term" value="P:quinolinate biosynthetic process"/>
    <property type="evidence" value="ECO:0007669"/>
    <property type="project" value="UniProtKB-UniRule"/>
</dbReference>
<dbReference type="GO" id="GO:0070189">
    <property type="term" value="P:kynurenine metabolic process"/>
    <property type="evidence" value="ECO:0007669"/>
    <property type="project" value="TreeGrafter"/>
</dbReference>
<evidence type="ECO:0000256" key="9">
    <source>
        <dbReference type="ARBA" id="ARBA00047818"/>
    </source>
</evidence>
<dbReference type="PRINTS" id="PR00420">
    <property type="entry name" value="RNGMNOXGNASE"/>
</dbReference>
<keyword evidence="5 10" id="KW-0521">NADP</keyword>
<keyword evidence="2 10" id="KW-0285">Flavoprotein</keyword>
<dbReference type="GO" id="GO:0005741">
    <property type="term" value="C:mitochondrial outer membrane"/>
    <property type="evidence" value="ECO:0007669"/>
    <property type="project" value="UniProtKB-SubCell"/>
</dbReference>
<dbReference type="PANTHER" id="PTHR46028:SF2">
    <property type="entry name" value="KYNURENINE 3-MONOOXYGENASE"/>
    <property type="match status" value="1"/>
</dbReference>
<evidence type="ECO:0000256" key="7">
    <source>
        <dbReference type="ARBA" id="ARBA00023033"/>
    </source>
</evidence>
<keyword evidence="7 10" id="KW-0503">Monooxygenase</keyword>
<dbReference type="GO" id="GO:0043420">
    <property type="term" value="P:anthranilate metabolic process"/>
    <property type="evidence" value="ECO:0007669"/>
    <property type="project" value="UniProtKB-UniRule"/>
</dbReference>
<evidence type="ECO:0000256" key="4">
    <source>
        <dbReference type="ARBA" id="ARBA00022827"/>
    </source>
</evidence>
<keyword evidence="6 10" id="KW-0560">Oxidoreductase</keyword>
<keyword evidence="11" id="KW-1133">Transmembrane helix</keyword>
<evidence type="ECO:0000256" key="3">
    <source>
        <dbReference type="ARBA" id="ARBA00022642"/>
    </source>
</evidence>
<organism evidence="13 14">
    <name type="scientific">Linnemannia exigua</name>
    <dbReference type="NCBI Taxonomy" id="604196"/>
    <lineage>
        <taxon>Eukaryota</taxon>
        <taxon>Fungi</taxon>
        <taxon>Fungi incertae sedis</taxon>
        <taxon>Mucoromycota</taxon>
        <taxon>Mortierellomycotina</taxon>
        <taxon>Mortierellomycetes</taxon>
        <taxon>Mortierellales</taxon>
        <taxon>Mortierellaceae</taxon>
        <taxon>Linnemannia</taxon>
    </lineage>
</organism>
<evidence type="ECO:0000256" key="11">
    <source>
        <dbReference type="SAM" id="Phobius"/>
    </source>
</evidence>
<sequence>MTTSENKPRNVAIVGAGPVGALTAVYLANRGWNVHLYETRPDMRLPENKAKIQNRSINLALSTRGLTALKGTGLALDELIMKSGLPMRGRMLHIGQEGHLVSQDYGVHGECINSVDRAKLNEDLITAAEELNNVKVSFNLTLKRADLDKGTLEFQNKETKETVKAHADLIVGCDGAYSSVRNSLMRYVRLDFGQEYIPHGYCELSIPPKVGTDGKPEFAMDPEHLHIWPRHKFMMIALPNPDKSFTVTLFMPFANFEMIHNESDLLNFFEQYFADAITLMGKDLLIKEYFKNPKGSLVMVRANPYHYKDRCIILGDAAHSMVPFYGQGMNCGFEDVRILDTLLSEFDVKSHKEGESDTSLALALEAYTDRRAKDLKAICELALYNYTEMRHGVTSPVYLMRKKVESWLHLLVPSKVIPLYTMVSFSNRPYSEAYARHHAQGFWLTVAGGIVGLGTATALAVAGWKQRRGLADAAGLLKAAFLTAMQSAQKLVQ</sequence>
<dbReference type="GO" id="GO:0006569">
    <property type="term" value="P:L-tryptophan catabolic process"/>
    <property type="evidence" value="ECO:0007669"/>
    <property type="project" value="UniProtKB-UniRule"/>
</dbReference>
<evidence type="ECO:0000313" key="14">
    <source>
        <dbReference type="Proteomes" id="UP001194580"/>
    </source>
</evidence>
<comment type="catalytic activity">
    <reaction evidence="9 10">
        <text>L-kynurenine + NADPH + O2 + H(+) = 3-hydroxy-L-kynurenine + NADP(+) + H2O</text>
        <dbReference type="Rhea" id="RHEA:20545"/>
        <dbReference type="ChEBI" id="CHEBI:15377"/>
        <dbReference type="ChEBI" id="CHEBI:15378"/>
        <dbReference type="ChEBI" id="CHEBI:15379"/>
        <dbReference type="ChEBI" id="CHEBI:57783"/>
        <dbReference type="ChEBI" id="CHEBI:57959"/>
        <dbReference type="ChEBI" id="CHEBI:58125"/>
        <dbReference type="ChEBI" id="CHEBI:58349"/>
        <dbReference type="EC" id="1.14.13.9"/>
    </reaction>
</comment>
<gene>
    <name evidence="10 13" type="primary">BNA4</name>
    <name evidence="13" type="ORF">BGZ95_001762</name>
</gene>
<evidence type="ECO:0000256" key="5">
    <source>
        <dbReference type="ARBA" id="ARBA00022857"/>
    </source>
</evidence>
<comment type="similarity">
    <text evidence="10">Belongs to the aromatic-ring hydroxylase family. KMO subfamily.</text>
</comment>
<dbReference type="AlphaFoldDB" id="A0AAD4D6F3"/>
<dbReference type="GO" id="GO:0071949">
    <property type="term" value="F:FAD binding"/>
    <property type="evidence" value="ECO:0007669"/>
    <property type="project" value="InterPro"/>
</dbReference>
<keyword evidence="10" id="KW-1000">Mitochondrion outer membrane</keyword>
<comment type="subcellular location">
    <subcellularLocation>
        <location evidence="10">Mitochondrion outer membrane</location>
    </subcellularLocation>
</comment>
<evidence type="ECO:0000256" key="6">
    <source>
        <dbReference type="ARBA" id="ARBA00023002"/>
    </source>
</evidence>
<dbReference type="InterPro" id="IPR027545">
    <property type="entry name" value="Kynurenine_monooxygenase"/>
</dbReference>
<dbReference type="GO" id="GO:0034354">
    <property type="term" value="P:'de novo' NAD+ biosynthetic process from L-tryptophan"/>
    <property type="evidence" value="ECO:0007669"/>
    <property type="project" value="UniProtKB-UniRule"/>
</dbReference>